<organism evidence="1 2">
    <name type="scientific">Carnobacterium iners</name>
    <dbReference type="NCBI Taxonomy" id="1073423"/>
    <lineage>
        <taxon>Bacteria</taxon>
        <taxon>Bacillati</taxon>
        <taxon>Bacillota</taxon>
        <taxon>Bacilli</taxon>
        <taxon>Lactobacillales</taxon>
        <taxon>Carnobacteriaceae</taxon>
        <taxon>Carnobacterium</taxon>
    </lineage>
</organism>
<dbReference type="STRING" id="1073423.SAMN04488700_1734"/>
<dbReference type="RefSeq" id="WP_085559850.1">
    <property type="nucleotide sequence ID" value="NZ_FOAH01000005.1"/>
</dbReference>
<dbReference type="AlphaFoldDB" id="A0A1X7NCL1"/>
<dbReference type="Proteomes" id="UP000193435">
    <property type="component" value="Unassembled WGS sequence"/>
</dbReference>
<keyword evidence="2" id="KW-1185">Reference proteome</keyword>
<evidence type="ECO:0000313" key="2">
    <source>
        <dbReference type="Proteomes" id="UP000193435"/>
    </source>
</evidence>
<gene>
    <name evidence="1" type="ORF">SAMN04488700_1734</name>
</gene>
<accession>A0A1X7NCL1</accession>
<dbReference type="OrthoDB" id="2155895at2"/>
<evidence type="ECO:0000313" key="1">
    <source>
        <dbReference type="EMBL" id="SMH34929.1"/>
    </source>
</evidence>
<sequence length="183" mass="20842">MEIKKNQYPTNWVGLKSTRFSKYRSWINNEKPGICGTYVCAVLLHDLYQNRYGKDLSKSLLVAGLKSVVDETFMYRGTFPWDLKHGLAVVLKGNPDYKAKLSFIPDRVVVEQLNKPNPLPITVGTTRVLGSPYQNHWVLVYAYGYNTKGKLFFEAYDNHGKSAAILPASQTFGCVWLEENKNK</sequence>
<proteinExistence type="predicted"/>
<reference evidence="1 2" key="1">
    <citation type="submission" date="2017-04" db="EMBL/GenBank/DDBJ databases">
        <authorList>
            <person name="Afonso C.L."/>
            <person name="Miller P.J."/>
            <person name="Scott M.A."/>
            <person name="Spackman E."/>
            <person name="Goraichik I."/>
            <person name="Dimitrov K.M."/>
            <person name="Suarez D.L."/>
            <person name="Swayne D.E."/>
        </authorList>
    </citation>
    <scope>NUCLEOTIDE SEQUENCE [LARGE SCALE GENOMIC DNA]</scope>
    <source>
        <strain evidence="1 2">LMG26642</strain>
    </source>
</reference>
<protein>
    <recommendedName>
        <fullName evidence="3">Peptidase_C39 like family protein</fullName>
    </recommendedName>
</protein>
<name>A0A1X7NCL1_9LACT</name>
<evidence type="ECO:0008006" key="3">
    <source>
        <dbReference type="Google" id="ProtNLM"/>
    </source>
</evidence>
<dbReference type="EMBL" id="FXBJ01000002">
    <property type="protein sequence ID" value="SMH34929.1"/>
    <property type="molecule type" value="Genomic_DNA"/>
</dbReference>